<dbReference type="InterPro" id="IPR003458">
    <property type="entry name" value="Phage_T4_Gp38_tail_assem"/>
</dbReference>
<proteinExistence type="predicted"/>
<dbReference type="EMBL" id="RKIT01000002">
    <property type="protein sequence ID" value="RSC16617.1"/>
    <property type="molecule type" value="Genomic_DNA"/>
</dbReference>
<gene>
    <name evidence="1" type="ORF">EGS84_06505</name>
</gene>
<protein>
    <submittedName>
        <fullName evidence="1">Tail fiber assembly protein</fullName>
    </submittedName>
</protein>
<evidence type="ECO:0000313" key="1">
    <source>
        <dbReference type="EMBL" id="RSC16617.1"/>
    </source>
</evidence>
<comment type="caution">
    <text evidence="1">The sequence shown here is derived from an EMBL/GenBank/DDBJ whole genome shotgun (WGS) entry which is preliminary data.</text>
</comment>
<evidence type="ECO:0000313" key="2">
    <source>
        <dbReference type="Proteomes" id="UP000282299"/>
    </source>
</evidence>
<dbReference type="PANTHER" id="PTHR34413">
    <property type="entry name" value="PROPHAGE TAIL FIBER ASSEMBLY PROTEIN HOMOLOG TFAE-RELATED-RELATED"/>
    <property type="match status" value="1"/>
</dbReference>
<dbReference type="Proteomes" id="UP000282299">
    <property type="component" value="Unassembled WGS sequence"/>
</dbReference>
<accession>A0AAQ1A3X5</accession>
<sequence length="132" mass="14702">MKIYSSRVSPGFYVDGISNIPDDAQEISVELWRELLEGQAEGKIIDFTNVPPALVEYVKTPEDEAAEAESKKAELRLIADTAIAPLEDAVELGIATDGEQTRLSEWRKFRVMLNRVNTSQAPDISWPVLPDN</sequence>
<organism evidence="1 2">
    <name type="scientific">Citrobacter koseri</name>
    <name type="common">Citrobacter diversus</name>
    <dbReference type="NCBI Taxonomy" id="545"/>
    <lineage>
        <taxon>Bacteria</taxon>
        <taxon>Pseudomonadati</taxon>
        <taxon>Pseudomonadota</taxon>
        <taxon>Gammaproteobacteria</taxon>
        <taxon>Enterobacterales</taxon>
        <taxon>Enterobacteriaceae</taxon>
        <taxon>Citrobacter</taxon>
    </lineage>
</organism>
<dbReference type="Pfam" id="PF02413">
    <property type="entry name" value="Caudo_TAP"/>
    <property type="match status" value="1"/>
</dbReference>
<dbReference type="PANTHER" id="PTHR34413:SF2">
    <property type="entry name" value="PROPHAGE TAIL FIBER ASSEMBLY PROTEIN HOMOLOG TFAE-RELATED"/>
    <property type="match status" value="1"/>
</dbReference>
<reference evidence="2" key="1">
    <citation type="submission" date="2018-10" db="EMBL/GenBank/DDBJ databases">
        <title>FDA dAtabase for Regulatory Grade micrObial Sequences (FDA-ARGOS): Supporting development and validation of Infectious Disease Dx tests.</title>
        <authorList>
            <person name="Goldberg B."/>
            <person name="Campos J."/>
            <person name="Tallon L."/>
            <person name="Sadzewicz L."/>
            <person name="Zhao X."/>
            <person name="Vavikolanu K."/>
            <person name="Mehta A."/>
            <person name="Aluvathingal J."/>
            <person name="Nadendla S."/>
            <person name="Geyer C."/>
            <person name="Nandy P."/>
            <person name="Yan Y."/>
            <person name="Sichtig H."/>
        </authorList>
    </citation>
    <scope>NUCLEOTIDE SEQUENCE [LARGE SCALE GENOMIC DNA]</scope>
    <source>
        <strain evidence="2">FDAARGOS_526</strain>
    </source>
</reference>
<name>A0AAQ1A3X5_CITKO</name>
<dbReference type="AlphaFoldDB" id="A0AAQ1A3X5"/>
<dbReference type="RefSeq" id="WP_060937508.1">
    <property type="nucleotide sequence ID" value="NZ_CP022073.1"/>
</dbReference>
<dbReference type="InterPro" id="IPR051220">
    <property type="entry name" value="TFA_Chaperone"/>
</dbReference>